<dbReference type="InterPro" id="IPR054708">
    <property type="entry name" value="MTPAP-like_central"/>
</dbReference>
<feature type="domain" description="PAP-associated" evidence="6">
    <location>
        <begin position="637"/>
        <end position="690"/>
    </location>
</feature>
<comment type="similarity">
    <text evidence="1">Belongs to the DNA polymerase type-B-like family.</text>
</comment>
<name>A0AAN6KIW1_9PEZI</name>
<dbReference type="GO" id="GO:0010605">
    <property type="term" value="P:negative regulation of macromolecule metabolic process"/>
    <property type="evidence" value="ECO:0007669"/>
    <property type="project" value="UniProtKB-ARBA"/>
</dbReference>
<dbReference type="AlphaFoldDB" id="A0AAN6KIW1"/>
<feature type="compositionally biased region" description="Basic and acidic residues" evidence="5">
    <location>
        <begin position="97"/>
        <end position="117"/>
    </location>
</feature>
<feature type="compositionally biased region" description="Polar residues" evidence="5">
    <location>
        <begin position="289"/>
        <end position="302"/>
    </location>
</feature>
<feature type="compositionally biased region" description="Basic and acidic residues" evidence="5">
    <location>
        <begin position="851"/>
        <end position="878"/>
    </location>
</feature>
<organism evidence="8 9">
    <name type="scientific">Friedmanniomyces endolithicus</name>
    <dbReference type="NCBI Taxonomy" id="329885"/>
    <lineage>
        <taxon>Eukaryota</taxon>
        <taxon>Fungi</taxon>
        <taxon>Dikarya</taxon>
        <taxon>Ascomycota</taxon>
        <taxon>Pezizomycotina</taxon>
        <taxon>Dothideomycetes</taxon>
        <taxon>Dothideomycetidae</taxon>
        <taxon>Mycosphaerellales</taxon>
        <taxon>Teratosphaeriaceae</taxon>
        <taxon>Friedmanniomyces</taxon>
    </lineage>
</organism>
<feature type="region of interest" description="Disordered" evidence="5">
    <location>
        <begin position="1"/>
        <end position="141"/>
    </location>
</feature>
<feature type="compositionally biased region" description="Basic and acidic residues" evidence="5">
    <location>
        <begin position="888"/>
        <end position="926"/>
    </location>
</feature>
<dbReference type="Pfam" id="PF22600">
    <property type="entry name" value="MTPAP-like_central"/>
    <property type="match status" value="1"/>
</dbReference>
<dbReference type="Pfam" id="PF03828">
    <property type="entry name" value="PAP_assoc"/>
    <property type="match status" value="1"/>
</dbReference>
<feature type="region of interest" description="Disordered" evidence="5">
    <location>
        <begin position="268"/>
        <end position="305"/>
    </location>
</feature>
<sequence length="955" mass="107396">MGDAYRPRSYGSDRGRIDDYYARDTHYDQPARYADPHAPYHGRESRDGYTFRGAAERQPNPEYYRPRDQFSFRAQGPPAPRFPPAEQYPPPHRPNRRPHEYTRGSEHNDSRPIDQARQRHAQTQRGRGGYRGHTQRPATYKRDILIAKRKTTPEQLEGMNMDGQTRFLDLVSLSSASESGEVIDLTHDSEDGGVELPRKRAKFQAAGESTVPRWSNPDPYTALPPPETETLGAPKKDIVKTIRKAKSDARSTDNGKNAVQENIDFISFNLDDDDDDEDGSDDNMELDNVESNAVMSSGNSRGFSHRTDLHAKIPSAQMQPRSFTAIHAGAQRYPGGELNYEDIPPPPPPDYVMPMDEELIAQYANDGSSTKRKRGHGQPKAKGDIVDEWDANETNPTPWCRKSPSLTSSIALRSTLPASTTAIGALTIDRLHKEICDFYEFVRPHDYEEAVRRDLIHRIERAIRESSAKGADNVSLHCFGSFAAGLYLPTADMDLVAVSPEYMGGRPPRFGQSATQMHRIRNHFEYIGVALPETVAVIARAKVPIIKFPDSMTGLKVDISFENDSGIVANKVFQRWKEQYPAMPVIVVLVKQLLAMRNLNEVFTGGIGGFTTICLVVSMMQLMPELQFNSVEPRLHYGELLMNFLDLYGNRLDFHTTGIRMNPPGYFNKHFDPAPKQNLDRLTIIDPNNPLNDISGGSYEIDAVLNTFRQASAALQRRLAQIHAGKKVEDSILGCMWGGNYTSFIRQREKLSVIHRGYAHSPPPPPPPPPEPVKDHRAALEKTRREKKEAAAKYREKAKREDANRTLHALPARPATAGQGDADRNGNAVATAKNHHQMSKRQSTKAQRPSKQSEAERKALALRTQAERNGSKTEAERKAAKRERKVAKRNETARKRAEEWRTAHPDVEMSKIKMTKQDARELDLRHAPSVNARRRALQEKMGPDVKVFGTARGQD</sequence>
<dbReference type="EC" id="2.7.7.19" evidence="2"/>
<gene>
    <name evidence="8" type="ORF">LTR91_010749</name>
</gene>
<dbReference type="InterPro" id="IPR045862">
    <property type="entry name" value="Trf4-like"/>
</dbReference>
<dbReference type="PANTHER" id="PTHR23092">
    <property type="entry name" value="POLY(A) RNA POLYMERASE"/>
    <property type="match status" value="1"/>
</dbReference>
<dbReference type="GO" id="GO:0005730">
    <property type="term" value="C:nucleolus"/>
    <property type="evidence" value="ECO:0007669"/>
    <property type="project" value="TreeGrafter"/>
</dbReference>
<dbReference type="CDD" id="cd05402">
    <property type="entry name" value="NT_PAP_TUTase"/>
    <property type="match status" value="1"/>
</dbReference>
<dbReference type="PANTHER" id="PTHR23092:SF15">
    <property type="entry name" value="INACTIVE NON-CANONICAL POLY(A) RNA POLYMERASE PROTEIN TRF4-2-RELATED"/>
    <property type="match status" value="1"/>
</dbReference>
<feature type="compositionally biased region" description="Pro residues" evidence="5">
    <location>
        <begin position="77"/>
        <end position="92"/>
    </location>
</feature>
<feature type="region of interest" description="Disordered" evidence="5">
    <location>
        <begin position="756"/>
        <end position="955"/>
    </location>
</feature>
<evidence type="ECO:0000256" key="4">
    <source>
        <dbReference type="ARBA" id="ARBA00022842"/>
    </source>
</evidence>
<dbReference type="GO" id="GO:1990817">
    <property type="term" value="F:poly(A) RNA polymerase activity"/>
    <property type="evidence" value="ECO:0007669"/>
    <property type="project" value="UniProtKB-EC"/>
</dbReference>
<comment type="caution">
    <text evidence="8">The sequence shown here is derived from an EMBL/GenBank/DDBJ whole genome shotgun (WGS) entry which is preliminary data.</text>
</comment>
<accession>A0AAN6KIW1</accession>
<evidence type="ECO:0000259" key="7">
    <source>
        <dbReference type="Pfam" id="PF22600"/>
    </source>
</evidence>
<dbReference type="GO" id="GO:0031123">
    <property type="term" value="P:RNA 3'-end processing"/>
    <property type="evidence" value="ECO:0007669"/>
    <property type="project" value="TreeGrafter"/>
</dbReference>
<dbReference type="SUPFAM" id="SSF81631">
    <property type="entry name" value="PAP/OAS1 substrate-binding domain"/>
    <property type="match status" value="1"/>
</dbReference>
<dbReference type="Proteomes" id="UP001175353">
    <property type="component" value="Unassembled WGS sequence"/>
</dbReference>
<feature type="compositionally biased region" description="Basic residues" evidence="5">
    <location>
        <begin position="833"/>
        <end position="843"/>
    </location>
</feature>
<dbReference type="InterPro" id="IPR043519">
    <property type="entry name" value="NT_sf"/>
</dbReference>
<feature type="compositionally biased region" description="Basic and acidic residues" evidence="5">
    <location>
        <begin position="772"/>
        <end position="805"/>
    </location>
</feature>
<evidence type="ECO:0000256" key="2">
    <source>
        <dbReference type="ARBA" id="ARBA00012388"/>
    </source>
</evidence>
<reference evidence="8" key="1">
    <citation type="submission" date="2023-06" db="EMBL/GenBank/DDBJ databases">
        <title>Black Yeasts Isolated from many extreme environments.</title>
        <authorList>
            <person name="Coleine C."/>
            <person name="Stajich J.E."/>
            <person name="Selbmann L."/>
        </authorList>
    </citation>
    <scope>NUCLEOTIDE SEQUENCE</scope>
    <source>
        <strain evidence="8">CCFEE 5200</strain>
    </source>
</reference>
<feature type="compositionally biased region" description="Basic residues" evidence="5">
    <location>
        <begin position="118"/>
        <end position="134"/>
    </location>
</feature>
<dbReference type="GO" id="GO:0043634">
    <property type="term" value="P:polyadenylation-dependent ncRNA catabolic process"/>
    <property type="evidence" value="ECO:0007669"/>
    <property type="project" value="TreeGrafter"/>
</dbReference>
<dbReference type="Gene3D" id="3.30.460.10">
    <property type="entry name" value="Beta Polymerase, domain 2"/>
    <property type="match status" value="1"/>
</dbReference>
<feature type="compositionally biased region" description="Acidic residues" evidence="5">
    <location>
        <begin position="270"/>
        <end position="288"/>
    </location>
</feature>
<dbReference type="EMBL" id="JAUJLE010000095">
    <property type="protein sequence ID" value="KAK0984714.1"/>
    <property type="molecule type" value="Genomic_DNA"/>
</dbReference>
<keyword evidence="3" id="KW-0479">Metal-binding</keyword>
<proteinExistence type="inferred from homology"/>
<feature type="compositionally biased region" description="Pro residues" evidence="5">
    <location>
        <begin position="761"/>
        <end position="771"/>
    </location>
</feature>
<evidence type="ECO:0000313" key="8">
    <source>
        <dbReference type="EMBL" id="KAK0984714.1"/>
    </source>
</evidence>
<dbReference type="GO" id="GO:0046872">
    <property type="term" value="F:metal ion binding"/>
    <property type="evidence" value="ECO:0007669"/>
    <property type="project" value="UniProtKB-KW"/>
</dbReference>
<dbReference type="GO" id="GO:0003729">
    <property type="term" value="F:mRNA binding"/>
    <property type="evidence" value="ECO:0007669"/>
    <property type="project" value="TreeGrafter"/>
</dbReference>
<feature type="compositionally biased region" description="Basic and acidic residues" evidence="5">
    <location>
        <begin position="11"/>
        <end position="29"/>
    </location>
</feature>
<protein>
    <recommendedName>
        <fullName evidence="2">polynucleotide adenylyltransferase</fullName>
        <ecNumber evidence="2">2.7.7.19</ecNumber>
    </recommendedName>
</protein>
<feature type="compositionally biased region" description="Basic residues" evidence="5">
    <location>
        <begin position="370"/>
        <end position="379"/>
    </location>
</feature>
<evidence type="ECO:0000256" key="3">
    <source>
        <dbReference type="ARBA" id="ARBA00022723"/>
    </source>
</evidence>
<dbReference type="Gene3D" id="1.10.1410.10">
    <property type="match status" value="1"/>
</dbReference>
<feature type="region of interest" description="Disordered" evidence="5">
    <location>
        <begin position="365"/>
        <end position="384"/>
    </location>
</feature>
<evidence type="ECO:0000256" key="5">
    <source>
        <dbReference type="SAM" id="MobiDB-lite"/>
    </source>
</evidence>
<dbReference type="SUPFAM" id="SSF81301">
    <property type="entry name" value="Nucleotidyltransferase"/>
    <property type="match status" value="1"/>
</dbReference>
<keyword evidence="9" id="KW-1185">Reference proteome</keyword>
<evidence type="ECO:0000313" key="9">
    <source>
        <dbReference type="Proteomes" id="UP001175353"/>
    </source>
</evidence>
<evidence type="ECO:0000259" key="6">
    <source>
        <dbReference type="Pfam" id="PF03828"/>
    </source>
</evidence>
<dbReference type="InterPro" id="IPR002058">
    <property type="entry name" value="PAP_assoc"/>
</dbReference>
<evidence type="ECO:0000256" key="1">
    <source>
        <dbReference type="ARBA" id="ARBA00008593"/>
    </source>
</evidence>
<keyword evidence="4" id="KW-0460">Magnesium</keyword>
<feature type="domain" description="Poly(A) RNA polymerase mitochondrial-like central palm" evidence="7">
    <location>
        <begin position="431"/>
        <end position="576"/>
    </location>
</feature>
<dbReference type="GO" id="GO:0031499">
    <property type="term" value="C:TRAMP complex"/>
    <property type="evidence" value="ECO:0007669"/>
    <property type="project" value="TreeGrafter"/>
</dbReference>